<gene>
    <name evidence="3" type="ORF">ACFFV7_26115</name>
</gene>
<dbReference type="Proteomes" id="UP001589647">
    <property type="component" value="Unassembled WGS sequence"/>
</dbReference>
<feature type="compositionally biased region" description="Basic and acidic residues" evidence="1">
    <location>
        <begin position="450"/>
        <end position="459"/>
    </location>
</feature>
<evidence type="ECO:0000256" key="1">
    <source>
        <dbReference type="SAM" id="MobiDB-lite"/>
    </source>
</evidence>
<dbReference type="InterPro" id="IPR058502">
    <property type="entry name" value="PLL-like_beta-prop"/>
</dbReference>
<dbReference type="RefSeq" id="WP_189653836.1">
    <property type="nucleotide sequence ID" value="NZ_BMRC01000049.1"/>
</dbReference>
<dbReference type="Pfam" id="PF26607">
    <property type="entry name" value="DUF8189"/>
    <property type="match status" value="1"/>
</dbReference>
<reference evidence="3 4" key="1">
    <citation type="submission" date="2024-09" db="EMBL/GenBank/DDBJ databases">
        <authorList>
            <person name="Sun Q."/>
            <person name="Mori K."/>
        </authorList>
    </citation>
    <scope>NUCLEOTIDE SEQUENCE [LARGE SCALE GENOMIC DNA]</scope>
    <source>
        <strain evidence="3 4">CCM 3426</strain>
    </source>
</reference>
<dbReference type="Gene3D" id="2.120.10.70">
    <property type="entry name" value="Fucose-specific lectin"/>
    <property type="match status" value="1"/>
</dbReference>
<dbReference type="EMBL" id="JBHMEI010000019">
    <property type="protein sequence ID" value="MFB9204694.1"/>
    <property type="molecule type" value="Genomic_DNA"/>
</dbReference>
<evidence type="ECO:0000313" key="3">
    <source>
        <dbReference type="EMBL" id="MFB9204694.1"/>
    </source>
</evidence>
<proteinExistence type="predicted"/>
<keyword evidence="4" id="KW-1185">Reference proteome</keyword>
<feature type="region of interest" description="Disordered" evidence="1">
    <location>
        <begin position="450"/>
        <end position="474"/>
    </location>
</feature>
<comment type="caution">
    <text evidence="3">The sequence shown here is derived from an EMBL/GenBank/DDBJ whole genome shotgun (WGS) entry which is preliminary data.</text>
</comment>
<protein>
    <recommendedName>
        <fullName evidence="2">PLL-like beta propeller domain-containing protein</fullName>
    </recommendedName>
</protein>
<dbReference type="SUPFAM" id="SSF89372">
    <property type="entry name" value="Fucose-specific lectin"/>
    <property type="match status" value="1"/>
</dbReference>
<sequence length="503" mass="53958">MAQVAPTFGPWSSNSNSVVSTWVPNGDTPLGYRIWVNPFDLRVTIDVDLAVFTADPSIGGWGGRYTWTNLPSDRQMTFIVACVYPGGVIAANSFQARTLPSATVPVEPPPPPAGHFRALGSIGGTVELTWDRVDAAAVRELFVVRLGPEVRLFSSPGASDPGRFTDHVGGPGDYTYMLRTIAPHGAFTDVRATATVVPAPAPMPHLPGWSERRGIGMSHGVPIPAMTAVSWGTNRIDAAWSSFSDFKKIARSAWTGAAFESQPGPAGPGDGSGDSPAIGSMALSSLGPGHLDFLYAHPGTGPWHRWWNGQSWTAPENLGWGSINGLCAVGWPASDQLHVFYTTASGGSHLLHRRWSGGVWSGEEDWGGTVQGRPTAASWGEGRLDVFYRSPANHLMHQWLDAGARGAEEDLGDSLTCDPAAVADRFGSLHVFYNSGGRLVDRRWNTSGHGWDRPAEPLDHTATGPLDEQRAPAAASWGPGRVDVFFVRFDQGAVPYVYHMSYH</sequence>
<name>A0ABV5IJI0_9ACTN</name>
<evidence type="ECO:0000259" key="2">
    <source>
        <dbReference type="Pfam" id="PF26607"/>
    </source>
</evidence>
<organism evidence="3 4">
    <name type="scientific">Nonomuraea spiralis</name>
    <dbReference type="NCBI Taxonomy" id="46182"/>
    <lineage>
        <taxon>Bacteria</taxon>
        <taxon>Bacillati</taxon>
        <taxon>Actinomycetota</taxon>
        <taxon>Actinomycetes</taxon>
        <taxon>Streptosporangiales</taxon>
        <taxon>Streptosporangiaceae</taxon>
        <taxon>Nonomuraea</taxon>
    </lineage>
</organism>
<evidence type="ECO:0000313" key="4">
    <source>
        <dbReference type="Proteomes" id="UP001589647"/>
    </source>
</evidence>
<feature type="region of interest" description="Disordered" evidence="1">
    <location>
        <begin position="259"/>
        <end position="279"/>
    </location>
</feature>
<accession>A0ABV5IJI0</accession>
<feature type="domain" description="PLL-like beta propeller" evidence="2">
    <location>
        <begin position="303"/>
        <end position="450"/>
    </location>
</feature>